<evidence type="ECO:0000256" key="5">
    <source>
        <dbReference type="ARBA" id="ARBA00022741"/>
    </source>
</evidence>
<keyword evidence="7" id="KW-0067">ATP-binding</keyword>
<organism evidence="10 11">
    <name type="scientific">Selenihalanaerobacter shriftii</name>
    <dbReference type="NCBI Taxonomy" id="142842"/>
    <lineage>
        <taxon>Bacteria</taxon>
        <taxon>Bacillati</taxon>
        <taxon>Bacillota</taxon>
        <taxon>Clostridia</taxon>
        <taxon>Halanaerobiales</taxon>
        <taxon>Halobacteroidaceae</taxon>
        <taxon>Selenihalanaerobacter</taxon>
    </lineage>
</organism>
<dbReference type="InterPro" id="IPR000014">
    <property type="entry name" value="PAS"/>
</dbReference>
<evidence type="ECO:0000256" key="7">
    <source>
        <dbReference type="ARBA" id="ARBA00022840"/>
    </source>
</evidence>
<dbReference type="SMART" id="SM00387">
    <property type="entry name" value="HATPase_c"/>
    <property type="match status" value="1"/>
</dbReference>
<evidence type="ECO:0000256" key="4">
    <source>
        <dbReference type="ARBA" id="ARBA00022679"/>
    </source>
</evidence>
<dbReference type="InterPro" id="IPR003594">
    <property type="entry name" value="HATPase_dom"/>
</dbReference>
<dbReference type="PANTHER" id="PTHR43065:SF10">
    <property type="entry name" value="PEROXIDE STRESS-ACTIVATED HISTIDINE KINASE MAK3"/>
    <property type="match status" value="1"/>
</dbReference>
<dbReference type="InterPro" id="IPR036890">
    <property type="entry name" value="HATPase_C_sf"/>
</dbReference>
<dbReference type="Gene3D" id="1.10.287.130">
    <property type="match status" value="1"/>
</dbReference>
<feature type="domain" description="Histidine kinase" evidence="9">
    <location>
        <begin position="278"/>
        <end position="492"/>
    </location>
</feature>
<dbReference type="GO" id="GO:0000155">
    <property type="term" value="F:phosphorelay sensor kinase activity"/>
    <property type="evidence" value="ECO:0007669"/>
    <property type="project" value="InterPro"/>
</dbReference>
<evidence type="ECO:0000256" key="3">
    <source>
        <dbReference type="ARBA" id="ARBA00022553"/>
    </source>
</evidence>
<sequence>MNIRKFKDITLNLKNIENSQTGFRTGKEMLNLDVKAIVSDFSGISFALDNERRIISANNRFCEYLNSSPSEVEGKLIASLNLALDPQKLFLQETLRTGKPTYGYRDNLFEEYDYQLIYCNLPVNLDTGGIGVLVLGIEVIADADFNDIKILNFNTSSEITDVWIVDNEYHYIDVTDPYGKFKVVDSELIGKKVTEVLPDDYDPLLTEAMDQKKLLESKRILRSGDDTFHLNVISFPLMVEDELVGGVDILIDLDSKTKLVNQAQKANEIKNAGEMAFRIIHELRNPLQVVKSSAEVGGLLARKDNFQIEKLELYFNKINEQVGELNTLLGQLLEFCQCDKPTFERLELKEILLDVENFLRKFCPKYGIEFETDFEGDLSIIYGDKELLKRALINIVENAIESLENHEKERKIKVKAWDTNGEILISIYNSGPNISEDIQETIFDPFTSTKGKNGSGLGLPVTYHIIHNLHQGNISFQTEENKGTIFYVTLPY</sequence>
<dbReference type="AlphaFoldDB" id="A0A1T4LAK3"/>
<dbReference type="SMART" id="SM00091">
    <property type="entry name" value="PAS"/>
    <property type="match status" value="1"/>
</dbReference>
<dbReference type="Gene3D" id="3.30.450.20">
    <property type="entry name" value="PAS domain"/>
    <property type="match status" value="1"/>
</dbReference>
<dbReference type="InterPro" id="IPR003661">
    <property type="entry name" value="HisK_dim/P_dom"/>
</dbReference>
<dbReference type="SUPFAM" id="SSF55874">
    <property type="entry name" value="ATPase domain of HSP90 chaperone/DNA topoisomerase II/histidine kinase"/>
    <property type="match status" value="1"/>
</dbReference>
<keyword evidence="8" id="KW-0902">Two-component regulatory system</keyword>
<dbReference type="SUPFAM" id="SSF55785">
    <property type="entry name" value="PYP-like sensor domain (PAS domain)"/>
    <property type="match status" value="1"/>
</dbReference>
<dbReference type="CDD" id="cd00075">
    <property type="entry name" value="HATPase"/>
    <property type="match status" value="1"/>
</dbReference>
<dbReference type="OrthoDB" id="9764522at2"/>
<dbReference type="InterPro" id="IPR005467">
    <property type="entry name" value="His_kinase_dom"/>
</dbReference>
<dbReference type="STRING" id="142842.SAMN02745118_01061"/>
<dbReference type="Pfam" id="PF13426">
    <property type="entry name" value="PAS_9"/>
    <property type="match status" value="1"/>
</dbReference>
<evidence type="ECO:0000256" key="6">
    <source>
        <dbReference type="ARBA" id="ARBA00022777"/>
    </source>
</evidence>
<evidence type="ECO:0000256" key="8">
    <source>
        <dbReference type="ARBA" id="ARBA00023012"/>
    </source>
</evidence>
<dbReference type="EMBL" id="FUWM01000008">
    <property type="protein sequence ID" value="SJZ51624.1"/>
    <property type="molecule type" value="Genomic_DNA"/>
</dbReference>
<evidence type="ECO:0000313" key="10">
    <source>
        <dbReference type="EMBL" id="SJZ51624.1"/>
    </source>
</evidence>
<dbReference type="GO" id="GO:0005524">
    <property type="term" value="F:ATP binding"/>
    <property type="evidence" value="ECO:0007669"/>
    <property type="project" value="UniProtKB-KW"/>
</dbReference>
<dbReference type="Pfam" id="PF02518">
    <property type="entry name" value="HATPase_c"/>
    <property type="match status" value="1"/>
</dbReference>
<proteinExistence type="predicted"/>
<dbReference type="InterPro" id="IPR035965">
    <property type="entry name" value="PAS-like_dom_sf"/>
</dbReference>
<name>A0A1T4LAK3_9FIRM</name>
<keyword evidence="6 10" id="KW-0418">Kinase</keyword>
<comment type="catalytic activity">
    <reaction evidence="1">
        <text>ATP + protein L-histidine = ADP + protein N-phospho-L-histidine.</text>
        <dbReference type="EC" id="2.7.13.3"/>
    </reaction>
</comment>
<evidence type="ECO:0000256" key="1">
    <source>
        <dbReference type="ARBA" id="ARBA00000085"/>
    </source>
</evidence>
<keyword evidence="4" id="KW-0808">Transferase</keyword>
<protein>
    <recommendedName>
        <fullName evidence="2">histidine kinase</fullName>
        <ecNumber evidence="2">2.7.13.3</ecNumber>
    </recommendedName>
</protein>
<keyword evidence="3" id="KW-0597">Phosphoprotein</keyword>
<dbReference type="SUPFAM" id="SSF47384">
    <property type="entry name" value="Homodimeric domain of signal transducing histidine kinase"/>
    <property type="match status" value="1"/>
</dbReference>
<accession>A0A1T4LAK3</accession>
<reference evidence="11" key="1">
    <citation type="submission" date="2017-02" db="EMBL/GenBank/DDBJ databases">
        <authorList>
            <person name="Varghese N."/>
            <person name="Submissions S."/>
        </authorList>
    </citation>
    <scope>NUCLEOTIDE SEQUENCE [LARGE SCALE GENOMIC DNA]</scope>
    <source>
        <strain evidence="11">ATCC BAA-73</strain>
    </source>
</reference>
<keyword evidence="11" id="KW-1185">Reference proteome</keyword>
<dbReference type="InterPro" id="IPR036097">
    <property type="entry name" value="HisK_dim/P_sf"/>
</dbReference>
<dbReference type="PROSITE" id="PS50109">
    <property type="entry name" value="HIS_KIN"/>
    <property type="match status" value="1"/>
</dbReference>
<dbReference type="Proteomes" id="UP000190625">
    <property type="component" value="Unassembled WGS sequence"/>
</dbReference>
<dbReference type="EC" id="2.7.13.3" evidence="2"/>
<dbReference type="InterPro" id="IPR004358">
    <property type="entry name" value="Sig_transdc_His_kin-like_C"/>
</dbReference>
<evidence type="ECO:0000256" key="2">
    <source>
        <dbReference type="ARBA" id="ARBA00012438"/>
    </source>
</evidence>
<dbReference type="PANTHER" id="PTHR43065">
    <property type="entry name" value="SENSOR HISTIDINE KINASE"/>
    <property type="match status" value="1"/>
</dbReference>
<dbReference type="CDD" id="cd00082">
    <property type="entry name" value="HisKA"/>
    <property type="match status" value="1"/>
</dbReference>
<keyword evidence="5" id="KW-0547">Nucleotide-binding</keyword>
<evidence type="ECO:0000259" key="9">
    <source>
        <dbReference type="PROSITE" id="PS50109"/>
    </source>
</evidence>
<evidence type="ECO:0000313" key="11">
    <source>
        <dbReference type="Proteomes" id="UP000190625"/>
    </source>
</evidence>
<dbReference type="Gene3D" id="3.30.565.10">
    <property type="entry name" value="Histidine kinase-like ATPase, C-terminal domain"/>
    <property type="match status" value="1"/>
</dbReference>
<dbReference type="RefSeq" id="WP_159442893.1">
    <property type="nucleotide sequence ID" value="NZ_FUWM01000008.1"/>
</dbReference>
<dbReference type="PRINTS" id="PR00344">
    <property type="entry name" value="BCTRLSENSOR"/>
</dbReference>
<gene>
    <name evidence="10" type="ORF">SAMN02745118_01061</name>
</gene>